<gene>
    <name evidence="1" type="ORF">S12H4_16480</name>
</gene>
<feature type="non-terminal residue" evidence="1">
    <location>
        <position position="1"/>
    </location>
</feature>
<evidence type="ECO:0008006" key="2">
    <source>
        <dbReference type="Google" id="ProtNLM"/>
    </source>
</evidence>
<dbReference type="Pfam" id="PF08843">
    <property type="entry name" value="AbiEii"/>
    <property type="match status" value="1"/>
</dbReference>
<proteinExistence type="predicted"/>
<sequence>LEAFEKQKLDYVLVGGFAVILYGMQRLTRDIDIFIKMVPQNINKLKKALKSVFNDPSIEDITLSELQKYPVIRYGSPNGLLVDILSRLGNIATYHDIEYKVIDIQGIKIKAATPETLYRLKKDTVRPEDRLDALFLKEIIKKEKTDQSG</sequence>
<comment type="caution">
    <text evidence="1">The sequence shown here is derived from an EMBL/GenBank/DDBJ whole genome shotgun (WGS) entry which is preliminary data.</text>
</comment>
<dbReference type="InterPro" id="IPR043519">
    <property type="entry name" value="NT_sf"/>
</dbReference>
<organism evidence="1">
    <name type="scientific">marine sediment metagenome</name>
    <dbReference type="NCBI Taxonomy" id="412755"/>
    <lineage>
        <taxon>unclassified sequences</taxon>
        <taxon>metagenomes</taxon>
        <taxon>ecological metagenomes</taxon>
    </lineage>
</organism>
<accession>X1RD91</accession>
<evidence type="ECO:0000313" key="1">
    <source>
        <dbReference type="EMBL" id="GAI78722.1"/>
    </source>
</evidence>
<dbReference type="SUPFAM" id="SSF81301">
    <property type="entry name" value="Nucleotidyltransferase"/>
    <property type="match status" value="1"/>
</dbReference>
<dbReference type="EMBL" id="BARW01007973">
    <property type="protein sequence ID" value="GAI78722.1"/>
    <property type="molecule type" value="Genomic_DNA"/>
</dbReference>
<name>X1RD91_9ZZZZ</name>
<dbReference type="AlphaFoldDB" id="X1RD91"/>
<dbReference type="InterPro" id="IPR014942">
    <property type="entry name" value="AbiEii"/>
</dbReference>
<reference evidence="1" key="1">
    <citation type="journal article" date="2014" name="Front. Microbiol.">
        <title>High frequency of phylogenetically diverse reductive dehalogenase-homologous genes in deep subseafloor sedimentary metagenomes.</title>
        <authorList>
            <person name="Kawai M."/>
            <person name="Futagami T."/>
            <person name="Toyoda A."/>
            <person name="Takaki Y."/>
            <person name="Nishi S."/>
            <person name="Hori S."/>
            <person name="Arai W."/>
            <person name="Tsubouchi T."/>
            <person name="Morono Y."/>
            <person name="Uchiyama I."/>
            <person name="Ito T."/>
            <person name="Fujiyama A."/>
            <person name="Inagaki F."/>
            <person name="Takami H."/>
        </authorList>
    </citation>
    <scope>NUCLEOTIDE SEQUENCE</scope>
    <source>
        <strain evidence="1">Expedition CK06-06</strain>
    </source>
</reference>
<dbReference type="Gene3D" id="3.30.460.40">
    <property type="match status" value="1"/>
</dbReference>
<protein>
    <recommendedName>
        <fullName evidence="2">Nucleotidyl transferase AbiEii/AbiGii toxin family protein</fullName>
    </recommendedName>
</protein>